<dbReference type="EMBL" id="JALBCA010000079">
    <property type="protein sequence ID" value="KAI2384083.1"/>
    <property type="molecule type" value="Genomic_DNA"/>
</dbReference>
<comment type="caution">
    <text evidence="1">The sequence shown here is derived from an EMBL/GenBank/DDBJ whole genome shotgun (WGS) entry which is preliminary data.</text>
</comment>
<proteinExistence type="predicted"/>
<accession>A0ACB8USE8</accession>
<protein>
    <submittedName>
        <fullName evidence="1">Uncharacterized protein</fullName>
    </submittedName>
</protein>
<sequence length="489" mass="53851">MASDQILIFNVSPNPAGDNTTNKTHRKRPGPIRKPSFSSEEYDDENTKAFAEAVDALLRNEAESGDYGQDSGYDAGDEDTDDSTSKSSSDDRETPSLQVKVEDNAARNINGNVSNDTTANSIQHLILPVTASHLRDRDFVYSRNDGKKDIGLIVRYQTRRTTSIDPVEYELAADIEEQAERSLSQQTPPALFAGWNFDIFEDPVENGDAVDHNSLGQGHRINGDSERNYGHNGSSYISGVHEYRADFQFPDCCTMNGNGADYSSRVVEEGEPSKLSDEEPSEFAFSRGEVSEYNENSQYAANGVSMSANSAGLDRELWSPIDGPLESTYRSPYMGPVGWTVPHRARPNSSQPFLIYQDPSWYEPEPSPINPYWDLLASDDKENAIPEGMETGIRPPPAAEDNIVTEALNIVTLAASNQHWPLRPLNPTNGWANYSSSTYHRNLNARSSTTSGIGLDIATGAAPFATPARGRHRHSNSLTMTDSDRAARR</sequence>
<gene>
    <name evidence="1" type="ORF">LOY88_004873</name>
</gene>
<name>A0ACB8USE8_9EURO</name>
<organism evidence="1">
    <name type="scientific">Ophidiomyces ophidiicola</name>
    <dbReference type="NCBI Taxonomy" id="1387563"/>
    <lineage>
        <taxon>Eukaryota</taxon>
        <taxon>Fungi</taxon>
        <taxon>Dikarya</taxon>
        <taxon>Ascomycota</taxon>
        <taxon>Pezizomycotina</taxon>
        <taxon>Eurotiomycetes</taxon>
        <taxon>Eurotiomycetidae</taxon>
        <taxon>Onygenales</taxon>
        <taxon>Onygenaceae</taxon>
        <taxon>Ophidiomyces</taxon>
    </lineage>
</organism>
<evidence type="ECO:0000313" key="1">
    <source>
        <dbReference type="EMBL" id="KAI2384083.1"/>
    </source>
</evidence>
<reference evidence="1" key="1">
    <citation type="journal article" date="2022" name="bioRxiv">
        <title>Population genetic analysis of Ophidiomyces ophidiicola, the causative agent of snake fungal disease, indicates recent introductions to the USA.</title>
        <authorList>
            <person name="Ladner J.T."/>
            <person name="Palmer J.M."/>
            <person name="Ettinger C.L."/>
            <person name="Stajich J.E."/>
            <person name="Farrell T.M."/>
            <person name="Glorioso B.M."/>
            <person name="Lawson B."/>
            <person name="Price S.J."/>
            <person name="Stengle A.G."/>
            <person name="Grear D.A."/>
            <person name="Lorch J.M."/>
        </authorList>
    </citation>
    <scope>NUCLEOTIDE SEQUENCE</scope>
    <source>
        <strain evidence="1">NWHC 24266-5</strain>
    </source>
</reference>